<comment type="pathway">
    <text evidence="1">Cofactor biosynthesis; adenosylcobalamin biosynthesis.</text>
</comment>
<protein>
    <submittedName>
        <fullName evidence="4">Cobalt-precorrin-6A reductase</fullName>
        <ecNumber evidence="4">1.3.1.106</ecNumber>
    </submittedName>
</protein>
<comment type="caution">
    <text evidence="4">The sequence shown here is derived from an EMBL/GenBank/DDBJ whole genome shotgun (WGS) entry which is preliminary data.</text>
</comment>
<dbReference type="InterPro" id="IPR003723">
    <property type="entry name" value="Precorrin-6x_reduct"/>
</dbReference>
<dbReference type="Pfam" id="PF02571">
    <property type="entry name" value="CbiJ"/>
    <property type="match status" value="1"/>
</dbReference>
<evidence type="ECO:0000256" key="1">
    <source>
        <dbReference type="ARBA" id="ARBA00004953"/>
    </source>
</evidence>
<organism evidence="4 5">
    <name type="scientific">Stappia sediminis</name>
    <dbReference type="NCBI Taxonomy" id="2692190"/>
    <lineage>
        <taxon>Bacteria</taxon>
        <taxon>Pseudomonadati</taxon>
        <taxon>Pseudomonadota</taxon>
        <taxon>Alphaproteobacteria</taxon>
        <taxon>Hyphomicrobiales</taxon>
        <taxon>Stappiaceae</taxon>
        <taxon>Stappia</taxon>
    </lineage>
</organism>
<dbReference type="RefSeq" id="WP_160776878.1">
    <property type="nucleotide sequence ID" value="NZ_WUMV01000008.1"/>
</dbReference>
<keyword evidence="3 4" id="KW-0560">Oxidoreductase</keyword>
<dbReference type="EC" id="1.3.1.106" evidence="4"/>
<reference evidence="4 5" key="1">
    <citation type="submission" date="2019-12" db="EMBL/GenBank/DDBJ databases">
        <authorList>
            <person name="Li M."/>
        </authorList>
    </citation>
    <scope>NUCLEOTIDE SEQUENCE [LARGE SCALE GENOMIC DNA]</scope>
    <source>
        <strain evidence="4 5">GBMRC 2046</strain>
    </source>
</reference>
<evidence type="ECO:0000313" key="5">
    <source>
        <dbReference type="Proteomes" id="UP000433101"/>
    </source>
</evidence>
<accession>A0A7X3S990</accession>
<dbReference type="AlphaFoldDB" id="A0A7X3S990"/>
<dbReference type="PANTHER" id="PTHR36925:SF1">
    <property type="entry name" value="COBALT-PRECORRIN-6A REDUCTASE"/>
    <property type="match status" value="1"/>
</dbReference>
<dbReference type="NCBIfam" id="TIGR00715">
    <property type="entry name" value="precor6x_red"/>
    <property type="match status" value="1"/>
</dbReference>
<sequence>MPELKILLLAGTGEARELAGRLADDGRVSVVASLAGVTENPKAYPVETRIGGFGGADGLADYLKKNRFSAIIDATHPFARSISTNAVAASGERKIPIVRLMRPAWQPEAGDNWVRARDVEHAVDFVPDGARVFLAIGRKEISAFKNRRRIWCLMRMIEAPDEKTALPPGELLLARPSCSADDEKALMERHGITHLVAKNSGGDAGYAKILAARELQLPVIMIRRPVLPAIAEVDTVEGVIAWLDGLLTLSQMG</sequence>
<dbReference type="Proteomes" id="UP000433101">
    <property type="component" value="Unassembled WGS sequence"/>
</dbReference>
<name>A0A7X3S990_9HYPH</name>
<dbReference type="GO" id="GO:0009236">
    <property type="term" value="P:cobalamin biosynthetic process"/>
    <property type="evidence" value="ECO:0007669"/>
    <property type="project" value="UniProtKB-UniPathway"/>
</dbReference>
<dbReference type="PROSITE" id="PS51014">
    <property type="entry name" value="COBK_CBIJ"/>
    <property type="match status" value="1"/>
</dbReference>
<evidence type="ECO:0000313" key="4">
    <source>
        <dbReference type="EMBL" id="MXN66628.1"/>
    </source>
</evidence>
<dbReference type="GO" id="GO:0016994">
    <property type="term" value="F:precorrin-6A reductase activity"/>
    <property type="evidence" value="ECO:0007669"/>
    <property type="project" value="InterPro"/>
</dbReference>
<dbReference type="PANTHER" id="PTHR36925">
    <property type="entry name" value="COBALT-PRECORRIN-6A REDUCTASE"/>
    <property type="match status" value="1"/>
</dbReference>
<dbReference type="NCBIfam" id="NF005968">
    <property type="entry name" value="PRK08057.1-2"/>
    <property type="match status" value="1"/>
</dbReference>
<keyword evidence="5" id="KW-1185">Reference proteome</keyword>
<evidence type="ECO:0000256" key="2">
    <source>
        <dbReference type="ARBA" id="ARBA00022573"/>
    </source>
</evidence>
<dbReference type="UniPathway" id="UPA00148"/>
<keyword evidence="2" id="KW-0169">Cobalamin biosynthesis</keyword>
<evidence type="ECO:0000256" key="3">
    <source>
        <dbReference type="ARBA" id="ARBA00023002"/>
    </source>
</evidence>
<gene>
    <name evidence="4" type="ORF">GR183_17055</name>
</gene>
<dbReference type="EMBL" id="WUMV01000008">
    <property type="protein sequence ID" value="MXN66628.1"/>
    <property type="molecule type" value="Genomic_DNA"/>
</dbReference>
<proteinExistence type="predicted"/>